<evidence type="ECO:0000256" key="1">
    <source>
        <dbReference type="ARBA" id="ARBA00005525"/>
    </source>
</evidence>
<comment type="catalytic activity">
    <reaction evidence="4 6">
        <text>L-proline + NADP(+) = (S)-1-pyrroline-5-carboxylate + NADPH + 2 H(+)</text>
        <dbReference type="Rhea" id="RHEA:14109"/>
        <dbReference type="ChEBI" id="CHEBI:15378"/>
        <dbReference type="ChEBI" id="CHEBI:17388"/>
        <dbReference type="ChEBI" id="CHEBI:57783"/>
        <dbReference type="ChEBI" id="CHEBI:58349"/>
        <dbReference type="ChEBI" id="CHEBI:60039"/>
        <dbReference type="EC" id="1.5.1.2"/>
    </reaction>
</comment>
<evidence type="ECO:0000313" key="9">
    <source>
        <dbReference type="EMBL" id="MFC6396407.1"/>
    </source>
</evidence>
<proteinExistence type="inferred from homology"/>
<evidence type="ECO:0000256" key="5">
    <source>
        <dbReference type="NCBIfam" id="TIGR00112"/>
    </source>
</evidence>
<dbReference type="InterPro" id="IPR053790">
    <property type="entry name" value="P5CR-like_CS"/>
</dbReference>
<evidence type="ECO:0000259" key="8">
    <source>
        <dbReference type="Pfam" id="PF14748"/>
    </source>
</evidence>
<evidence type="ECO:0000256" key="4">
    <source>
        <dbReference type="HAMAP-Rule" id="MF_01925"/>
    </source>
</evidence>
<dbReference type="InterPro" id="IPR029036">
    <property type="entry name" value="P5CR_dimer"/>
</dbReference>
<dbReference type="PROSITE" id="PS00521">
    <property type="entry name" value="P5CR"/>
    <property type="match status" value="1"/>
</dbReference>
<dbReference type="PANTHER" id="PTHR11645">
    <property type="entry name" value="PYRROLINE-5-CARBOXYLATE REDUCTASE"/>
    <property type="match status" value="1"/>
</dbReference>
<dbReference type="Gene3D" id="3.40.50.720">
    <property type="entry name" value="NAD(P)-binding Rossmann-like Domain"/>
    <property type="match status" value="1"/>
</dbReference>
<dbReference type="SUPFAM" id="SSF51735">
    <property type="entry name" value="NAD(P)-binding Rossmann-fold domains"/>
    <property type="match status" value="1"/>
</dbReference>
<dbReference type="HAMAP" id="MF_01925">
    <property type="entry name" value="P5C_reductase"/>
    <property type="match status" value="1"/>
</dbReference>
<feature type="domain" description="Pyrroline-5-carboxylate reductase dimerisation" evidence="8">
    <location>
        <begin position="158"/>
        <end position="262"/>
    </location>
</feature>
<keyword evidence="2 4" id="KW-0521">NADP</keyword>
<gene>
    <name evidence="4 9" type="primary">proC</name>
    <name evidence="9" type="ORF">ACFP57_05315</name>
</gene>
<dbReference type="Pfam" id="PF14748">
    <property type="entry name" value="P5CR_dimer"/>
    <property type="match status" value="1"/>
</dbReference>
<comment type="caution">
    <text evidence="9">The sequence shown here is derived from an EMBL/GenBank/DDBJ whole genome shotgun (WGS) entry which is preliminary data.</text>
</comment>
<dbReference type="EMBL" id="JBHSUA010000009">
    <property type="protein sequence ID" value="MFC6396407.1"/>
    <property type="molecule type" value="Genomic_DNA"/>
</dbReference>
<comment type="subcellular location">
    <subcellularLocation>
        <location evidence="4">Cytoplasm</location>
    </subcellularLocation>
</comment>
<sequence length="265" mass="27948">MTHAIVGVGQMGEAILSGLVSAGWNPADITVTVRRDERAQELAQRYGVRRVQLAQAARHSEVLVVGVKPHDVARLLDEVTNDLRKGTVVVSLAAGLTTETLEEHLPGGTPVVRVMPNTPALVGKGMSGISGGRHARPEHVEQVRQMMAAVGRAVVVPEHQLDALTAVSGSGPAYVFYVAEAMVEAGVQLGLARPLATELATQTLLGAAEMLARPGVHPSILRENVTSPGGTTAQALKTLDDYRVRAAFAAAMEACRDRSVELGEH</sequence>
<evidence type="ECO:0000256" key="2">
    <source>
        <dbReference type="ARBA" id="ARBA00022857"/>
    </source>
</evidence>
<keyword evidence="4" id="KW-0963">Cytoplasm</keyword>
<name>A0ABW1X2H9_9ACTN</name>
<reference evidence="10" key="1">
    <citation type="journal article" date="2019" name="Int. J. Syst. Evol. Microbiol.">
        <title>The Global Catalogue of Microorganisms (GCM) 10K type strain sequencing project: providing services to taxonomists for standard genome sequencing and annotation.</title>
        <authorList>
            <consortium name="The Broad Institute Genomics Platform"/>
            <consortium name="The Broad Institute Genome Sequencing Center for Infectious Disease"/>
            <person name="Wu L."/>
            <person name="Ma J."/>
        </authorList>
    </citation>
    <scope>NUCLEOTIDE SEQUENCE [LARGE SCALE GENOMIC DNA]</scope>
    <source>
        <strain evidence="10">CGMCC 1.15277</strain>
    </source>
</reference>
<comment type="pathway">
    <text evidence="4 6">Amino-acid biosynthesis; L-proline biosynthesis; L-proline from L-glutamate 5-semialdehyde: step 1/1.</text>
</comment>
<evidence type="ECO:0000256" key="6">
    <source>
        <dbReference type="RuleBase" id="RU003903"/>
    </source>
</evidence>
<comment type="similarity">
    <text evidence="1 4 6">Belongs to the pyrroline-5-carboxylate reductase family.</text>
</comment>
<comment type="catalytic activity">
    <reaction evidence="4">
        <text>L-proline + NAD(+) = (S)-1-pyrroline-5-carboxylate + NADH + 2 H(+)</text>
        <dbReference type="Rhea" id="RHEA:14105"/>
        <dbReference type="ChEBI" id="CHEBI:15378"/>
        <dbReference type="ChEBI" id="CHEBI:17388"/>
        <dbReference type="ChEBI" id="CHEBI:57540"/>
        <dbReference type="ChEBI" id="CHEBI:57945"/>
        <dbReference type="ChEBI" id="CHEBI:60039"/>
        <dbReference type="EC" id="1.5.1.2"/>
    </reaction>
</comment>
<evidence type="ECO:0000259" key="7">
    <source>
        <dbReference type="Pfam" id="PF03807"/>
    </source>
</evidence>
<feature type="domain" description="Pyrroline-5-carboxylate reductase catalytic N-terminal" evidence="7">
    <location>
        <begin position="4"/>
        <end position="95"/>
    </location>
</feature>
<dbReference type="Proteomes" id="UP001596266">
    <property type="component" value="Unassembled WGS sequence"/>
</dbReference>
<dbReference type="Gene3D" id="1.10.3730.10">
    <property type="entry name" value="ProC C-terminal domain-like"/>
    <property type="match status" value="1"/>
</dbReference>
<dbReference type="PANTHER" id="PTHR11645:SF0">
    <property type="entry name" value="PYRROLINE-5-CARBOXYLATE REDUCTASE 3"/>
    <property type="match status" value="1"/>
</dbReference>
<dbReference type="PIRSF" id="PIRSF000193">
    <property type="entry name" value="Pyrrol-5-carb_rd"/>
    <property type="match status" value="1"/>
</dbReference>
<evidence type="ECO:0000313" key="10">
    <source>
        <dbReference type="Proteomes" id="UP001596266"/>
    </source>
</evidence>
<dbReference type="EC" id="1.5.1.2" evidence="4 5"/>
<evidence type="ECO:0000256" key="3">
    <source>
        <dbReference type="ARBA" id="ARBA00023002"/>
    </source>
</evidence>
<dbReference type="InterPro" id="IPR008927">
    <property type="entry name" value="6-PGluconate_DH-like_C_sf"/>
</dbReference>
<dbReference type="SUPFAM" id="SSF48179">
    <property type="entry name" value="6-phosphogluconate dehydrogenase C-terminal domain-like"/>
    <property type="match status" value="1"/>
</dbReference>
<organism evidence="9 10">
    <name type="scientific">Luteococcus sanguinis</name>
    <dbReference type="NCBI Taxonomy" id="174038"/>
    <lineage>
        <taxon>Bacteria</taxon>
        <taxon>Bacillati</taxon>
        <taxon>Actinomycetota</taxon>
        <taxon>Actinomycetes</taxon>
        <taxon>Propionibacteriales</taxon>
        <taxon>Propionibacteriaceae</taxon>
        <taxon>Luteococcus</taxon>
    </lineage>
</organism>
<keyword evidence="4 6" id="KW-0641">Proline biosynthesis</keyword>
<dbReference type="InterPro" id="IPR036291">
    <property type="entry name" value="NAD(P)-bd_dom_sf"/>
</dbReference>
<keyword evidence="4 6" id="KW-0028">Amino-acid biosynthesis</keyword>
<protein>
    <recommendedName>
        <fullName evidence="4 5">Pyrroline-5-carboxylate reductase</fullName>
        <shortName evidence="4">P5C reductase</shortName>
        <shortName evidence="4">P5CR</shortName>
        <ecNumber evidence="4 5">1.5.1.2</ecNumber>
    </recommendedName>
    <alternativeName>
        <fullName evidence="4">PCA reductase</fullName>
    </alternativeName>
</protein>
<comment type="function">
    <text evidence="4">Catalyzes the reduction of 1-pyrroline-5-carboxylate (PCA) to L-proline.</text>
</comment>
<dbReference type="GO" id="GO:0004735">
    <property type="term" value="F:pyrroline-5-carboxylate reductase activity"/>
    <property type="evidence" value="ECO:0007669"/>
    <property type="project" value="UniProtKB-EC"/>
</dbReference>
<keyword evidence="3 4" id="KW-0560">Oxidoreductase</keyword>
<accession>A0ABW1X2H9</accession>
<dbReference type="InterPro" id="IPR000304">
    <property type="entry name" value="Pyrroline-COOH_reductase"/>
</dbReference>
<dbReference type="NCBIfam" id="TIGR00112">
    <property type="entry name" value="proC"/>
    <property type="match status" value="1"/>
</dbReference>
<dbReference type="Pfam" id="PF03807">
    <property type="entry name" value="F420_oxidored"/>
    <property type="match status" value="1"/>
</dbReference>
<dbReference type="InterPro" id="IPR028939">
    <property type="entry name" value="P5C_Rdtase_cat_N"/>
</dbReference>
<keyword evidence="10" id="KW-1185">Reference proteome</keyword>
<dbReference type="RefSeq" id="WP_343884957.1">
    <property type="nucleotide sequence ID" value="NZ_BAAAKI010000004.1"/>
</dbReference>